<feature type="transmembrane region" description="Helical" evidence="4">
    <location>
        <begin position="202"/>
        <end position="222"/>
    </location>
</feature>
<keyword evidence="4" id="KW-0186">Copper</keyword>
<protein>
    <recommendedName>
        <fullName evidence="4">Copper transport protein</fullName>
    </recommendedName>
</protein>
<dbReference type="InterPro" id="IPR007274">
    <property type="entry name" value="Cop_transporter"/>
</dbReference>
<dbReference type="PANTHER" id="PTHR12483:SF115">
    <property type="entry name" value="COPPER TRANSPORT PROTEIN"/>
    <property type="match status" value="1"/>
</dbReference>
<keyword evidence="3 4" id="KW-0472">Membrane</keyword>
<evidence type="ECO:0000313" key="6">
    <source>
        <dbReference type="Proteomes" id="UP001634394"/>
    </source>
</evidence>
<accession>A0ABD3W5N2</accession>
<name>A0ABD3W5N2_SINWO</name>
<evidence type="ECO:0000313" key="5">
    <source>
        <dbReference type="EMBL" id="KAL3869192.1"/>
    </source>
</evidence>
<keyword evidence="6" id="KW-1185">Reference proteome</keyword>
<dbReference type="GO" id="GO:0005375">
    <property type="term" value="F:copper ion transmembrane transporter activity"/>
    <property type="evidence" value="ECO:0007669"/>
    <property type="project" value="UniProtKB-UniRule"/>
</dbReference>
<dbReference type="PANTHER" id="PTHR12483">
    <property type="entry name" value="SOLUTE CARRIER FAMILY 31 COPPER TRANSPORTERS"/>
    <property type="match status" value="1"/>
</dbReference>
<keyword evidence="2 4" id="KW-1133">Transmembrane helix</keyword>
<dbReference type="GO" id="GO:0016020">
    <property type="term" value="C:membrane"/>
    <property type="evidence" value="ECO:0007669"/>
    <property type="project" value="UniProtKB-SubCell"/>
</dbReference>
<dbReference type="AlphaFoldDB" id="A0ABD3W5N2"/>
<keyword evidence="4" id="KW-0187">Copper transport</keyword>
<keyword evidence="4" id="KW-0406">Ion transport</keyword>
<evidence type="ECO:0000256" key="4">
    <source>
        <dbReference type="RuleBase" id="RU367022"/>
    </source>
</evidence>
<proteinExistence type="inferred from homology"/>
<keyword evidence="4" id="KW-0813">Transport</keyword>
<comment type="caution">
    <text evidence="5">The sequence shown here is derived from an EMBL/GenBank/DDBJ whole genome shotgun (WGS) entry which is preliminary data.</text>
</comment>
<comment type="similarity">
    <text evidence="4">Belongs to the copper transporter (Ctr) (TC 1.A.56) family. SLC31A subfamily.</text>
</comment>
<evidence type="ECO:0000256" key="1">
    <source>
        <dbReference type="ARBA" id="ARBA00022692"/>
    </source>
</evidence>
<feature type="transmembrane region" description="Helical" evidence="4">
    <location>
        <begin position="151"/>
        <end position="170"/>
    </location>
</feature>
<dbReference type="Proteomes" id="UP001634394">
    <property type="component" value="Unassembled WGS sequence"/>
</dbReference>
<dbReference type="Pfam" id="PF04145">
    <property type="entry name" value="Ctr"/>
    <property type="match status" value="1"/>
</dbReference>
<comment type="subcellular location">
    <subcellularLocation>
        <location evidence="4">Membrane</location>
        <topology evidence="4">Multi-pass membrane protein</topology>
    </subcellularLocation>
</comment>
<organism evidence="5 6">
    <name type="scientific">Sinanodonta woodiana</name>
    <name type="common">Chinese pond mussel</name>
    <name type="synonym">Anodonta woodiana</name>
    <dbReference type="NCBI Taxonomy" id="1069815"/>
    <lineage>
        <taxon>Eukaryota</taxon>
        <taxon>Metazoa</taxon>
        <taxon>Spiralia</taxon>
        <taxon>Lophotrochozoa</taxon>
        <taxon>Mollusca</taxon>
        <taxon>Bivalvia</taxon>
        <taxon>Autobranchia</taxon>
        <taxon>Heteroconchia</taxon>
        <taxon>Palaeoheterodonta</taxon>
        <taxon>Unionida</taxon>
        <taxon>Unionoidea</taxon>
        <taxon>Unionidae</taxon>
        <taxon>Unioninae</taxon>
        <taxon>Sinanodonta</taxon>
    </lineage>
</organism>
<dbReference type="EMBL" id="JBJQND010000008">
    <property type="protein sequence ID" value="KAL3869192.1"/>
    <property type="molecule type" value="Genomic_DNA"/>
</dbReference>
<gene>
    <name evidence="5" type="ORF">ACJMK2_041903</name>
</gene>
<evidence type="ECO:0000256" key="3">
    <source>
        <dbReference type="ARBA" id="ARBA00023136"/>
    </source>
</evidence>
<evidence type="ECO:0000256" key="2">
    <source>
        <dbReference type="ARBA" id="ARBA00022989"/>
    </source>
</evidence>
<reference evidence="5 6" key="1">
    <citation type="submission" date="2024-11" db="EMBL/GenBank/DDBJ databases">
        <title>Chromosome-level genome assembly of the freshwater bivalve Anodonta woodiana.</title>
        <authorList>
            <person name="Chen X."/>
        </authorList>
    </citation>
    <scope>NUCLEOTIDE SEQUENCE [LARGE SCALE GENOMIC DNA]</scope>
    <source>
        <strain evidence="5">MN2024</strain>
        <tissue evidence="5">Gills</tissue>
    </source>
</reference>
<sequence>MGHNAQNIKMGHMNHSSMGHANNNNNMGHMNHSSMGHTNNNNMGHMNYSSMGHANNNSMEYMSQVTIGHMLHMNQSNMGSIGHMNHSDIENMGHINHSDMEHMGHTNHSDMDHVGHEHMRQMDHDMGYKPFFTTKTSDAMFFHQWPTDTQVGIVTAMIASLIIAIALECLQEYSRIVFLRISARKTGSGRFGTDLYGCLEKLFMSALTMIRVIAGYLLMLSVMTMNVWIMICVCLGATLGYGLGKPIVALVVYKHKSLPAKQKEPESFVLTDTKGETLSPSPEARYKSISKVISETGFNDEGMPMMQGK</sequence>
<keyword evidence="1 4" id="KW-0812">Transmembrane</keyword>
<feature type="transmembrane region" description="Helical" evidence="4">
    <location>
        <begin position="228"/>
        <end position="253"/>
    </location>
</feature>